<organism evidence="1 2">
    <name type="scientific">Nocardioides terrae</name>
    <dbReference type="NCBI Taxonomy" id="574651"/>
    <lineage>
        <taxon>Bacteria</taxon>
        <taxon>Bacillati</taxon>
        <taxon>Actinomycetota</taxon>
        <taxon>Actinomycetes</taxon>
        <taxon>Propionibacteriales</taxon>
        <taxon>Nocardioidaceae</taxon>
        <taxon>Nocardioides</taxon>
    </lineage>
</organism>
<dbReference type="Proteomes" id="UP000198832">
    <property type="component" value="Unassembled WGS sequence"/>
</dbReference>
<accession>A0A1I1NHA0</accession>
<gene>
    <name evidence="1" type="ORF">SAMN04487968_11719</name>
</gene>
<sequence length="101" mass="10672">MAFAAARLLRDGAVLEMYAGVPTVIVSADRKDLVRQTAEMFETAGIGNQRWVRAGAFVHVVVLDPDSYDTSSLVDVAGTGPVSATVIDSPRASLGPKVRRG</sequence>
<dbReference type="STRING" id="574651.SAMN04487968_11719"/>
<evidence type="ECO:0000313" key="1">
    <source>
        <dbReference type="EMBL" id="SFC96865.1"/>
    </source>
</evidence>
<name>A0A1I1NHA0_9ACTN</name>
<keyword evidence="2" id="KW-1185">Reference proteome</keyword>
<proteinExistence type="predicted"/>
<evidence type="ECO:0000313" key="2">
    <source>
        <dbReference type="Proteomes" id="UP000198832"/>
    </source>
</evidence>
<protein>
    <submittedName>
        <fullName evidence="1">Uncharacterized protein</fullName>
    </submittedName>
</protein>
<reference evidence="1 2" key="1">
    <citation type="submission" date="2016-10" db="EMBL/GenBank/DDBJ databases">
        <authorList>
            <person name="de Groot N.N."/>
        </authorList>
    </citation>
    <scope>NUCLEOTIDE SEQUENCE [LARGE SCALE GENOMIC DNA]</scope>
    <source>
        <strain evidence="1 2">CGMCC 1.7056</strain>
    </source>
</reference>
<dbReference type="EMBL" id="FOLB01000017">
    <property type="protein sequence ID" value="SFC96865.1"/>
    <property type="molecule type" value="Genomic_DNA"/>
</dbReference>
<dbReference type="AlphaFoldDB" id="A0A1I1NHA0"/>